<evidence type="ECO:0000313" key="2">
    <source>
        <dbReference type="EMBL" id="ANV79942.1"/>
    </source>
</evidence>
<proteinExistence type="predicted"/>
<dbReference type="EMBL" id="KP211862">
    <property type="protein sequence ID" value="ANV79942.1"/>
    <property type="molecule type" value="Genomic_DNA"/>
</dbReference>
<organism evidence="2">
    <name type="scientific">uncultured Poseidoniia archaeon</name>
    <dbReference type="NCBI Taxonomy" id="1697135"/>
    <lineage>
        <taxon>Archaea</taxon>
        <taxon>Methanobacteriati</taxon>
        <taxon>Thermoplasmatota</taxon>
        <taxon>Candidatus Poseidoniia</taxon>
        <taxon>environmental samples</taxon>
    </lineage>
</organism>
<keyword evidence="1" id="KW-0175">Coiled coil</keyword>
<reference evidence="2" key="1">
    <citation type="submission" date="2014-11" db="EMBL/GenBank/DDBJ databases">
        <authorList>
            <person name="Zhu J."/>
            <person name="Qi W."/>
            <person name="Song R."/>
        </authorList>
    </citation>
    <scope>NUCLEOTIDE SEQUENCE</scope>
</reference>
<protein>
    <submittedName>
        <fullName evidence="2">Putative archaeal coiled-coil protein</fullName>
    </submittedName>
</protein>
<sequence length="291" mass="34187">MMDFDEVREVLTPKSTSLDEKLSEFREDRDSWNAKVKKYLTERNEINRQVKELISEVQNQKVIRDEANSKVKELKIIRAERSTVLKQLRAELQEKKPAEERQKIEKKDKKRNERTIQAEMNKLEMRFELGHFPGKKEKDFGRQMKKLYQELKEVKQQKKENVFSELESQIRKAAKLQEEAHRLVEDAVTTAQESHDLMIELSEEVDRLRAKANSSQEGVIRSKREADLLHNKYVVSLRSIHSIQDLFKAMNAQERNVEDDDGGKLEVTDLMSRLMSGDTLSTEELMALQRN</sequence>
<feature type="coiled-coil region" evidence="1">
    <location>
        <begin position="29"/>
        <end position="56"/>
    </location>
</feature>
<accession>A0A1B1TCD9</accession>
<feature type="coiled-coil region" evidence="1">
    <location>
        <begin position="106"/>
        <end position="218"/>
    </location>
</feature>
<dbReference type="AlphaFoldDB" id="A0A1B1TCD9"/>
<reference evidence="2" key="2">
    <citation type="journal article" date="2015" name="ISME J.">
        <title>A new class of marine Euryarchaeota group II from the Mediterranean deep chlorophyll maximum.</title>
        <authorList>
            <person name="Martin-Cuadrado A.B."/>
            <person name="Garcia-Heredia I."/>
            <person name="Molto A.G."/>
            <person name="Lopez-Ubeda R."/>
            <person name="Kimes N."/>
            <person name="Lopez-Garcia P."/>
            <person name="Moreira D."/>
            <person name="Rodriguez-Valera F."/>
        </authorList>
    </citation>
    <scope>NUCLEOTIDE SEQUENCE</scope>
</reference>
<dbReference type="Pfam" id="PF23435">
    <property type="entry name" value="DUF7121"/>
    <property type="match status" value="1"/>
</dbReference>
<dbReference type="InterPro" id="IPR055545">
    <property type="entry name" value="DUF7121"/>
</dbReference>
<name>A0A1B1TCD9_9ARCH</name>
<evidence type="ECO:0000256" key="1">
    <source>
        <dbReference type="SAM" id="Coils"/>
    </source>
</evidence>